<dbReference type="InterPro" id="IPR024738">
    <property type="entry name" value="Hfi1/Tada1"/>
</dbReference>
<sequence length="416" mass="46046">MPPPPLPLPPQQSRINLSDLKSQIVKRLGPERSQRYFQHLNRLLSQKLSKPEFNKLCLSTLGRENVALHNQLIRSILRNAYHSKVGPPVAHNRNLAKAVNDGGSNLSTAPLPPVLSNGDILPPSPRKSRSGIRRIKDRPSPLGPNGRVDASTNQPFVTSDEFVARDNGELSPYSLKRSVQHYQGWNAEQPAKKQRTEKPSLHDQVLLHNENLVESVAVGEREDLELRHVLQSMKGPLQAPLGIPFCPASVGGARRSLPLNISGNAVSGITSYDSGELCNSEDLRTRMEKIAQIQGLGGVTIECANLLNNGLDAYLKQIIKSSIKLVRARRGHDLLMQPLYKQQSLGKAINGVWPGNHMHVQSSGGPLEATHKEKSHCPFCRNTITRKRDSPTAMFYKWMEKHMAEKVNAACVLRLG</sequence>
<gene>
    <name evidence="6" type="ORF">J5N97_026761</name>
</gene>
<keyword evidence="3" id="KW-0804">Transcription</keyword>
<dbReference type="PANTHER" id="PTHR21277">
    <property type="entry name" value="TRANSCRIPTIONAL ADAPTER 1"/>
    <property type="match status" value="1"/>
</dbReference>
<keyword evidence="4" id="KW-0539">Nucleus</keyword>
<evidence type="ECO:0000313" key="6">
    <source>
        <dbReference type="EMBL" id="KAJ0965623.1"/>
    </source>
</evidence>
<organism evidence="6 7">
    <name type="scientific">Dioscorea zingiberensis</name>
    <dbReference type="NCBI Taxonomy" id="325984"/>
    <lineage>
        <taxon>Eukaryota</taxon>
        <taxon>Viridiplantae</taxon>
        <taxon>Streptophyta</taxon>
        <taxon>Embryophyta</taxon>
        <taxon>Tracheophyta</taxon>
        <taxon>Spermatophyta</taxon>
        <taxon>Magnoliopsida</taxon>
        <taxon>Liliopsida</taxon>
        <taxon>Dioscoreales</taxon>
        <taxon>Dioscoreaceae</taxon>
        <taxon>Dioscorea</taxon>
    </lineage>
</organism>
<dbReference type="PANTHER" id="PTHR21277:SF5">
    <property type="entry name" value="TRANSCRIPTIONAL ADAPTER 1"/>
    <property type="match status" value="1"/>
</dbReference>
<evidence type="ECO:0008006" key="8">
    <source>
        <dbReference type="Google" id="ProtNLM"/>
    </source>
</evidence>
<evidence type="ECO:0000256" key="2">
    <source>
        <dbReference type="ARBA" id="ARBA00023015"/>
    </source>
</evidence>
<comment type="caution">
    <text evidence="6">The sequence shown here is derived from an EMBL/GenBank/DDBJ whole genome shotgun (WGS) entry which is preliminary data.</text>
</comment>
<proteinExistence type="predicted"/>
<evidence type="ECO:0000313" key="7">
    <source>
        <dbReference type="Proteomes" id="UP001085076"/>
    </source>
</evidence>
<reference evidence="6" key="2">
    <citation type="journal article" date="2022" name="Hortic Res">
        <title>The genome of Dioscorea zingiberensis sheds light on the biosynthesis, origin and evolution of the medicinally important diosgenin saponins.</title>
        <authorList>
            <person name="Li Y."/>
            <person name="Tan C."/>
            <person name="Li Z."/>
            <person name="Guo J."/>
            <person name="Li S."/>
            <person name="Chen X."/>
            <person name="Wang C."/>
            <person name="Dai X."/>
            <person name="Yang H."/>
            <person name="Song W."/>
            <person name="Hou L."/>
            <person name="Xu J."/>
            <person name="Tong Z."/>
            <person name="Xu A."/>
            <person name="Yuan X."/>
            <person name="Wang W."/>
            <person name="Yang Q."/>
            <person name="Chen L."/>
            <person name="Sun Z."/>
            <person name="Wang K."/>
            <person name="Pan B."/>
            <person name="Chen J."/>
            <person name="Bao Y."/>
            <person name="Liu F."/>
            <person name="Qi X."/>
            <person name="Gang D.R."/>
            <person name="Wen J."/>
            <person name="Li J."/>
        </authorList>
    </citation>
    <scope>NUCLEOTIDE SEQUENCE</scope>
    <source>
        <strain evidence="6">Dzin_1.0</strain>
    </source>
</reference>
<dbReference type="Proteomes" id="UP001085076">
    <property type="component" value="Miscellaneous, Linkage group lg08"/>
</dbReference>
<dbReference type="GO" id="GO:0006357">
    <property type="term" value="P:regulation of transcription by RNA polymerase II"/>
    <property type="evidence" value="ECO:0007669"/>
    <property type="project" value="TreeGrafter"/>
</dbReference>
<keyword evidence="2" id="KW-0805">Transcription regulation</keyword>
<evidence type="ECO:0000256" key="1">
    <source>
        <dbReference type="ARBA" id="ARBA00004123"/>
    </source>
</evidence>
<dbReference type="EMBL" id="JAGGNH010000008">
    <property type="protein sequence ID" value="KAJ0965623.1"/>
    <property type="molecule type" value="Genomic_DNA"/>
</dbReference>
<feature type="compositionally biased region" description="Basic residues" evidence="5">
    <location>
        <begin position="126"/>
        <end position="136"/>
    </location>
</feature>
<evidence type="ECO:0000256" key="5">
    <source>
        <dbReference type="SAM" id="MobiDB-lite"/>
    </source>
</evidence>
<dbReference type="GO" id="GO:0005634">
    <property type="term" value="C:nucleus"/>
    <property type="evidence" value="ECO:0007669"/>
    <property type="project" value="UniProtKB-SubCell"/>
</dbReference>
<comment type="subcellular location">
    <subcellularLocation>
        <location evidence="1">Nucleus</location>
    </subcellularLocation>
</comment>
<accession>A0A9D5C3Q8</accession>
<reference evidence="6" key="1">
    <citation type="submission" date="2021-03" db="EMBL/GenBank/DDBJ databases">
        <authorList>
            <person name="Li Z."/>
            <person name="Yang C."/>
        </authorList>
    </citation>
    <scope>NUCLEOTIDE SEQUENCE</scope>
    <source>
        <strain evidence="6">Dzin_1.0</strain>
        <tissue evidence="6">Leaf</tissue>
    </source>
</reference>
<dbReference type="GO" id="GO:0003713">
    <property type="term" value="F:transcription coactivator activity"/>
    <property type="evidence" value="ECO:0007669"/>
    <property type="project" value="TreeGrafter"/>
</dbReference>
<dbReference type="AlphaFoldDB" id="A0A9D5C3Q8"/>
<dbReference type="GO" id="GO:0000124">
    <property type="term" value="C:SAGA complex"/>
    <property type="evidence" value="ECO:0007669"/>
    <property type="project" value="TreeGrafter"/>
</dbReference>
<name>A0A9D5C3Q8_9LILI</name>
<dbReference type="Pfam" id="PF12767">
    <property type="entry name" value="SAGA-Tad1"/>
    <property type="match status" value="1"/>
</dbReference>
<dbReference type="OrthoDB" id="10264870at2759"/>
<evidence type="ECO:0000256" key="3">
    <source>
        <dbReference type="ARBA" id="ARBA00023163"/>
    </source>
</evidence>
<evidence type="ECO:0000256" key="4">
    <source>
        <dbReference type="ARBA" id="ARBA00023242"/>
    </source>
</evidence>
<feature type="region of interest" description="Disordered" evidence="5">
    <location>
        <begin position="98"/>
        <end position="156"/>
    </location>
</feature>
<protein>
    <recommendedName>
        <fullName evidence="8">Transcriptional coactivator Hfi1/Transcriptional adapter 1</fullName>
    </recommendedName>
</protein>
<dbReference type="CDD" id="cd22933">
    <property type="entry name" value="HFD_HFI1"/>
    <property type="match status" value="1"/>
</dbReference>
<keyword evidence="7" id="KW-1185">Reference proteome</keyword>